<accession>A0A388T9A7</accession>
<comment type="caution">
    <text evidence="6">The sequence shown here is derived from an EMBL/GenBank/DDBJ whole genome shotgun (WGS) entry which is preliminary data.</text>
</comment>
<dbReference type="GO" id="GO:0006310">
    <property type="term" value="P:DNA recombination"/>
    <property type="evidence" value="ECO:0007669"/>
    <property type="project" value="UniProtKB-KW"/>
</dbReference>
<feature type="coiled-coil region" evidence="5">
    <location>
        <begin position="350"/>
        <end position="384"/>
    </location>
</feature>
<sequence>MEMAALILICSVFLLAAALFWPRIFGKKENTADFLAPKLADIDKLIRDEFSRNRQEMNAAAKDTREELAKSLRLFADSLEKIRAAVENKLRDIQTDNNNKLEQMRATVDEKLHQTLETRLGESFKLVSERLELVQKGLGEMQSLAAGVGDLKKVLSNVKTKGVLGEYQLGGILEQILSPSQYAQNVKIKPGSRELVEFAVKIPSKADSAKIVWLPIDAKFPTEDYDRLLSAYDSGDLGEIELHKKELEKKLKTFARDIAEKYIDPPQTTDFALLFLPFEGLYAEVLRIPNLFESLQRDYKIVITGPTTISAFLNSLQIGFRSLAVEKRTSEIWDLLGAVRTEFGKFGDVLQKTKDKLDAASSEIEKAGARSRAIERKLRDVQELPETAAQKLLGDLSAAEAAAD</sequence>
<dbReference type="InterPro" id="IPR003798">
    <property type="entry name" value="DNA_recombination_RmuC"/>
</dbReference>
<organism evidence="6 7">
    <name type="scientific">Termititenax aidoneus</name>
    <dbReference type="NCBI Taxonomy" id="2218524"/>
    <lineage>
        <taxon>Bacteria</taxon>
        <taxon>Bacillati</taxon>
        <taxon>Candidatus Margulisiibacteriota</taxon>
        <taxon>Candidatus Termititenacia</taxon>
        <taxon>Candidatus Termititenacales</taxon>
        <taxon>Candidatus Termititenacaceae</taxon>
        <taxon>Candidatus Termititenax</taxon>
    </lineage>
</organism>
<evidence type="ECO:0000256" key="1">
    <source>
        <dbReference type="ARBA" id="ARBA00003416"/>
    </source>
</evidence>
<protein>
    <submittedName>
        <fullName evidence="6">DNA recombination protein RmuC</fullName>
    </submittedName>
</protein>
<comment type="similarity">
    <text evidence="2">Belongs to the RmuC family.</text>
</comment>
<dbReference type="PANTHER" id="PTHR30563:SF0">
    <property type="entry name" value="DNA RECOMBINATION PROTEIN RMUC"/>
    <property type="match status" value="1"/>
</dbReference>
<evidence type="ECO:0000256" key="5">
    <source>
        <dbReference type="SAM" id="Coils"/>
    </source>
</evidence>
<evidence type="ECO:0000313" key="6">
    <source>
        <dbReference type="EMBL" id="GBR73194.1"/>
    </source>
</evidence>
<dbReference type="EMBL" id="BGZN01000007">
    <property type="protein sequence ID" value="GBR73194.1"/>
    <property type="molecule type" value="Genomic_DNA"/>
</dbReference>
<evidence type="ECO:0000256" key="3">
    <source>
        <dbReference type="ARBA" id="ARBA00023054"/>
    </source>
</evidence>
<feature type="coiled-coil region" evidence="5">
    <location>
        <begin position="47"/>
        <end position="103"/>
    </location>
</feature>
<keyword evidence="7" id="KW-1185">Reference proteome</keyword>
<dbReference type="PANTHER" id="PTHR30563">
    <property type="entry name" value="DNA RECOMBINATION PROTEIN RMUC"/>
    <property type="match status" value="1"/>
</dbReference>
<dbReference type="AlphaFoldDB" id="A0A388T9A7"/>
<evidence type="ECO:0000313" key="7">
    <source>
        <dbReference type="Proteomes" id="UP000269352"/>
    </source>
</evidence>
<reference evidence="6 7" key="1">
    <citation type="journal article" date="2019" name="ISME J.">
        <title>Genome analyses of uncultured TG2/ZB3 bacteria in 'Margulisbacteria' specifically attached to ectosymbiotic spirochetes of protists in the termite gut.</title>
        <authorList>
            <person name="Utami Y.D."/>
            <person name="Kuwahara H."/>
            <person name="Igai K."/>
            <person name="Murakami T."/>
            <person name="Sugaya K."/>
            <person name="Morikawa T."/>
            <person name="Nagura Y."/>
            <person name="Yuki M."/>
            <person name="Deevong P."/>
            <person name="Inoue T."/>
            <person name="Kihara K."/>
            <person name="Lo N."/>
            <person name="Yamada A."/>
            <person name="Ohkuma M."/>
            <person name="Hongoh Y."/>
        </authorList>
    </citation>
    <scope>NUCLEOTIDE SEQUENCE [LARGE SCALE GENOMIC DNA]</scope>
    <source>
        <strain evidence="6">NkOx7-01</strain>
    </source>
</reference>
<dbReference type="Proteomes" id="UP000269352">
    <property type="component" value="Unassembled WGS sequence"/>
</dbReference>
<gene>
    <name evidence="6" type="primary">rmuC</name>
    <name evidence="6" type="ORF">NO1_0618</name>
</gene>
<proteinExistence type="inferred from homology"/>
<evidence type="ECO:0000256" key="2">
    <source>
        <dbReference type="ARBA" id="ARBA00009840"/>
    </source>
</evidence>
<comment type="function">
    <text evidence="1">Involved in DNA recombination.</text>
</comment>
<dbReference type="Pfam" id="PF02646">
    <property type="entry name" value="RmuC"/>
    <property type="match status" value="1"/>
</dbReference>
<evidence type="ECO:0000256" key="4">
    <source>
        <dbReference type="ARBA" id="ARBA00023172"/>
    </source>
</evidence>
<name>A0A388T9A7_TERA1</name>
<keyword evidence="4" id="KW-0233">DNA recombination</keyword>
<keyword evidence="3 5" id="KW-0175">Coiled coil</keyword>